<dbReference type="OrthoDB" id="53260at2759"/>
<dbReference type="KEGG" id="fcy:FRACYDRAFT_245902"/>
<dbReference type="InterPro" id="IPR016024">
    <property type="entry name" value="ARM-type_fold"/>
</dbReference>
<sequence length="383" mass="42410">MATTQKGNKKTARSSGISTGVEGGNDSKRPQNISSASESNNIAVATNNNDDDEDNNRELPTPAELSKELSKIVSDRYSRDESVRALENLYNWALTGDNDFLKLFYTYGGIVRVVDFLKATMDDVNCEGSIRMECIADAAGVIAQIAYQEENFINNEIVAKIVATLLDCDGITTLIAASEEYTGEKGVPQLKAVCSVWHAFRNLTCILPSDTLMIQDTAIIIFGTGIDIISLLKSVDGDIASKTLENVFCSLDSIVNHDFVTKKYFQDENILSKCLEIFKMNGTWNLRSCEGLIEHAVDFFDTCDIKYLFDGSSDYKMIIPLLVAALKKFPLNDEIRSYVVTPSWNTVLRSGVMEPLILLLASDEINDEDEKNKVRTLISKLIA</sequence>
<evidence type="ECO:0000313" key="2">
    <source>
        <dbReference type="EMBL" id="OEU11403.1"/>
    </source>
</evidence>
<dbReference type="Proteomes" id="UP000095751">
    <property type="component" value="Unassembled WGS sequence"/>
</dbReference>
<dbReference type="Gene3D" id="1.25.10.10">
    <property type="entry name" value="Leucine-rich Repeat Variant"/>
    <property type="match status" value="1"/>
</dbReference>
<dbReference type="InterPro" id="IPR011989">
    <property type="entry name" value="ARM-like"/>
</dbReference>
<dbReference type="InParanoid" id="A0A1E7F0S3"/>
<keyword evidence="3" id="KW-1185">Reference proteome</keyword>
<dbReference type="EMBL" id="KV784368">
    <property type="protein sequence ID" value="OEU11403.1"/>
    <property type="molecule type" value="Genomic_DNA"/>
</dbReference>
<organism evidence="2 3">
    <name type="scientific">Fragilariopsis cylindrus CCMP1102</name>
    <dbReference type="NCBI Taxonomy" id="635003"/>
    <lineage>
        <taxon>Eukaryota</taxon>
        <taxon>Sar</taxon>
        <taxon>Stramenopiles</taxon>
        <taxon>Ochrophyta</taxon>
        <taxon>Bacillariophyta</taxon>
        <taxon>Bacillariophyceae</taxon>
        <taxon>Bacillariophycidae</taxon>
        <taxon>Bacillariales</taxon>
        <taxon>Bacillariaceae</taxon>
        <taxon>Fragilariopsis</taxon>
    </lineage>
</organism>
<evidence type="ECO:0000313" key="3">
    <source>
        <dbReference type="Proteomes" id="UP000095751"/>
    </source>
</evidence>
<reference evidence="2 3" key="1">
    <citation type="submission" date="2016-09" db="EMBL/GenBank/DDBJ databases">
        <title>Extensive genetic diversity and differential bi-allelic expression allows diatom success in the polar Southern Ocean.</title>
        <authorList>
            <consortium name="DOE Joint Genome Institute"/>
            <person name="Mock T."/>
            <person name="Otillar R.P."/>
            <person name="Strauss J."/>
            <person name="Dupont C."/>
            <person name="Frickenhaus S."/>
            <person name="Maumus F."/>
            <person name="Mcmullan M."/>
            <person name="Sanges R."/>
            <person name="Schmutz J."/>
            <person name="Toseland A."/>
            <person name="Valas R."/>
            <person name="Veluchamy A."/>
            <person name="Ward B.J."/>
            <person name="Allen A."/>
            <person name="Barry K."/>
            <person name="Falciatore A."/>
            <person name="Ferrante M."/>
            <person name="Fortunato A.E."/>
            <person name="Gloeckner G."/>
            <person name="Gruber A."/>
            <person name="Hipkin R."/>
            <person name="Janech M."/>
            <person name="Kroth P."/>
            <person name="Leese F."/>
            <person name="Lindquist E."/>
            <person name="Lyon B.R."/>
            <person name="Martin J."/>
            <person name="Mayer C."/>
            <person name="Parker M."/>
            <person name="Quesneville H."/>
            <person name="Raymond J."/>
            <person name="Uhlig C."/>
            <person name="Valentin K.U."/>
            <person name="Worden A.Z."/>
            <person name="Armbrust E.V."/>
            <person name="Bowler C."/>
            <person name="Green B."/>
            <person name="Moulton V."/>
            <person name="Van Oosterhout C."/>
            <person name="Grigoriev I."/>
        </authorList>
    </citation>
    <scope>NUCLEOTIDE SEQUENCE [LARGE SCALE GENOMIC DNA]</scope>
    <source>
        <strain evidence="2 3">CCMP1102</strain>
    </source>
</reference>
<name>A0A1E7F0S3_9STRA</name>
<dbReference type="SUPFAM" id="SSF48371">
    <property type="entry name" value="ARM repeat"/>
    <property type="match status" value="1"/>
</dbReference>
<accession>A0A1E7F0S3</accession>
<proteinExistence type="predicted"/>
<dbReference type="AlphaFoldDB" id="A0A1E7F0S3"/>
<evidence type="ECO:0000256" key="1">
    <source>
        <dbReference type="SAM" id="MobiDB-lite"/>
    </source>
</evidence>
<protein>
    <submittedName>
        <fullName evidence="2">Uncharacterized protein</fullName>
    </submittedName>
</protein>
<feature type="region of interest" description="Disordered" evidence="1">
    <location>
        <begin position="1"/>
        <end position="65"/>
    </location>
</feature>
<feature type="compositionally biased region" description="Low complexity" evidence="1">
    <location>
        <begin position="32"/>
        <end position="43"/>
    </location>
</feature>
<gene>
    <name evidence="2" type="ORF">FRACYDRAFT_245902</name>
</gene>